<evidence type="ECO:0000259" key="1">
    <source>
        <dbReference type="PROSITE" id="PS50022"/>
    </source>
</evidence>
<proteinExistence type="predicted"/>
<dbReference type="InterPro" id="IPR000421">
    <property type="entry name" value="FA58C"/>
</dbReference>
<gene>
    <name evidence="2" type="ORF">IAC35_05395</name>
</gene>
<protein>
    <recommendedName>
        <fullName evidence="1">F5/8 type C domain-containing protein</fullName>
    </recommendedName>
</protein>
<dbReference type="AlphaFoldDB" id="A0A9D1KIH2"/>
<evidence type="ECO:0000313" key="2">
    <source>
        <dbReference type="EMBL" id="HIT47274.1"/>
    </source>
</evidence>
<reference evidence="2" key="2">
    <citation type="journal article" date="2021" name="PeerJ">
        <title>Extensive microbial diversity within the chicken gut microbiome revealed by metagenomics and culture.</title>
        <authorList>
            <person name="Gilroy R."/>
            <person name="Ravi A."/>
            <person name="Getino M."/>
            <person name="Pursley I."/>
            <person name="Horton D.L."/>
            <person name="Alikhan N.F."/>
            <person name="Baker D."/>
            <person name="Gharbi K."/>
            <person name="Hall N."/>
            <person name="Watson M."/>
            <person name="Adriaenssens E.M."/>
            <person name="Foster-Nyarko E."/>
            <person name="Jarju S."/>
            <person name="Secka A."/>
            <person name="Antonio M."/>
            <person name="Oren A."/>
            <person name="Chaudhuri R.R."/>
            <person name="La Ragione R."/>
            <person name="Hildebrand F."/>
            <person name="Pallen M.J."/>
        </authorList>
    </citation>
    <scope>NUCLEOTIDE SEQUENCE</scope>
    <source>
        <strain evidence="2">ChiHecec2B26-709</strain>
    </source>
</reference>
<dbReference type="Proteomes" id="UP000886881">
    <property type="component" value="Unassembled WGS sequence"/>
</dbReference>
<dbReference type="EMBL" id="DVLC01000103">
    <property type="protein sequence ID" value="HIT47274.1"/>
    <property type="molecule type" value="Genomic_DNA"/>
</dbReference>
<dbReference type="PROSITE" id="PS50022">
    <property type="entry name" value="FA58C_3"/>
    <property type="match status" value="1"/>
</dbReference>
<reference evidence="2" key="1">
    <citation type="submission" date="2020-10" db="EMBL/GenBank/DDBJ databases">
        <authorList>
            <person name="Gilroy R."/>
        </authorList>
    </citation>
    <scope>NUCLEOTIDE SEQUENCE</scope>
    <source>
        <strain evidence="2">ChiHecec2B26-709</strain>
    </source>
</reference>
<feature type="domain" description="F5/8 type C" evidence="1">
    <location>
        <begin position="1"/>
        <end position="101"/>
    </location>
</feature>
<evidence type="ECO:0000313" key="3">
    <source>
        <dbReference type="Proteomes" id="UP000886881"/>
    </source>
</evidence>
<name>A0A9D1KIH2_9BACT</name>
<dbReference type="InterPro" id="IPR043744">
    <property type="entry name" value="DUF5689"/>
</dbReference>
<sequence length="515" mass="55373">TIGNIAVSGRDFKLTFGAQRYSQGGNNTFLKSNFEVRVSADGEVWSQALDYDFALEDDPGQWRLAELDFTLPEDASSLYIRFEALTGSVNRIDDVLLTAGEGGQEAIPGGSDETELSSIAEVIAGPVDAKYRIEGQVIATHTKGFLVKDDSGTILVFKNVDEAETGSYVSVEGPTTEYGGMKQFDTTSEVTVTGSGSWTNPAAEEWGAAEFEAYVSGTPTIEYVTYTGTLTSEKNQYYQTYYNVSIDGTDIQGSLAYPEGSLNVDGLLEREVIVYGYTVGVVTGSSSYVNTMVTSIEAAEKEEMPDENEAMSVAELYTVLEGLSDGSKLNDYVAVKGYVAANNEGGNMYRMLSIVDNTGEAKSGLIVYGTDYTEETLPVGTKVIVSLAYAEFDNYNGLYEIKNATVFTTDEKAAIVVPEISVDEAADYLCQYVTVKGLTPSKSATTWVVGGKTTNTEFTDASGASIDARVTSYAEFADQSIGHVTADLSGVMQVYNGSYQIFPTSFEDVSGFTAE</sequence>
<organism evidence="2 3">
    <name type="scientific">Candidatus Cryptobacteroides merdipullorum</name>
    <dbReference type="NCBI Taxonomy" id="2840771"/>
    <lineage>
        <taxon>Bacteria</taxon>
        <taxon>Pseudomonadati</taxon>
        <taxon>Bacteroidota</taxon>
        <taxon>Bacteroidia</taxon>
        <taxon>Bacteroidales</taxon>
        <taxon>Candidatus Cryptobacteroides</taxon>
    </lineage>
</organism>
<comment type="caution">
    <text evidence="2">The sequence shown here is derived from an EMBL/GenBank/DDBJ whole genome shotgun (WGS) entry which is preliminary data.</text>
</comment>
<feature type="non-terminal residue" evidence="2">
    <location>
        <position position="1"/>
    </location>
</feature>
<dbReference type="Pfam" id="PF18942">
    <property type="entry name" value="DUF5689"/>
    <property type="match status" value="1"/>
</dbReference>
<accession>A0A9D1KIH2</accession>